<name>A0A6B3L6J4_9BACT</name>
<accession>A0A6B3L6J4</accession>
<dbReference type="KEGG" id="soa:G3M56_013090"/>
<dbReference type="EMBL" id="CP066776">
    <property type="protein sequence ID" value="QQL44797.1"/>
    <property type="molecule type" value="Genomic_DNA"/>
</dbReference>
<gene>
    <name evidence="3" type="ORF">G3M56_013090</name>
</gene>
<dbReference type="Gene3D" id="3.30.1200.10">
    <property type="entry name" value="YggU-like"/>
    <property type="match status" value="1"/>
</dbReference>
<dbReference type="Proteomes" id="UP000475117">
    <property type="component" value="Chromosome"/>
</dbReference>
<protein>
    <recommendedName>
        <fullName evidence="2">UPF0235 protein G3M56_013090</fullName>
    </recommendedName>
</protein>
<keyword evidence="4" id="KW-1185">Reference proteome</keyword>
<dbReference type="SMART" id="SM01152">
    <property type="entry name" value="DUF167"/>
    <property type="match status" value="1"/>
</dbReference>
<dbReference type="SUPFAM" id="SSF69786">
    <property type="entry name" value="YggU-like"/>
    <property type="match status" value="1"/>
</dbReference>
<organism evidence="3 4">
    <name type="scientific">Sulfuriroseicoccus oceanibius</name>
    <dbReference type="NCBI Taxonomy" id="2707525"/>
    <lineage>
        <taxon>Bacteria</taxon>
        <taxon>Pseudomonadati</taxon>
        <taxon>Verrucomicrobiota</taxon>
        <taxon>Verrucomicrobiia</taxon>
        <taxon>Verrucomicrobiales</taxon>
        <taxon>Verrucomicrobiaceae</taxon>
        <taxon>Sulfuriroseicoccus</taxon>
    </lineage>
</organism>
<dbReference type="InterPro" id="IPR036591">
    <property type="entry name" value="YggU-like_sf"/>
</dbReference>
<dbReference type="PANTHER" id="PTHR13420">
    <property type="entry name" value="UPF0235 PROTEIN C15ORF40"/>
    <property type="match status" value="1"/>
</dbReference>
<dbReference type="InterPro" id="IPR003746">
    <property type="entry name" value="DUF167"/>
</dbReference>
<dbReference type="NCBIfam" id="TIGR00251">
    <property type="entry name" value="DUF167 family protein"/>
    <property type="match status" value="1"/>
</dbReference>
<dbReference type="Pfam" id="PF02594">
    <property type="entry name" value="DUF167"/>
    <property type="match status" value="1"/>
</dbReference>
<evidence type="ECO:0000313" key="4">
    <source>
        <dbReference type="Proteomes" id="UP000475117"/>
    </source>
</evidence>
<evidence type="ECO:0000256" key="1">
    <source>
        <dbReference type="ARBA" id="ARBA00010364"/>
    </source>
</evidence>
<comment type="similarity">
    <text evidence="1 2">Belongs to the UPF0235 family.</text>
</comment>
<reference evidence="3 4" key="1">
    <citation type="submission" date="2020-12" db="EMBL/GenBank/DDBJ databases">
        <title>Sulforoseuscoccus oceanibium gen. nov., sp. nov., a representative of the phylum Verrucomicrobia with special cytoplasmic membrane, and proposal of Sulforoseuscoccusaceae fam. nov.</title>
        <authorList>
            <person name="Xi F."/>
        </authorList>
    </citation>
    <scope>NUCLEOTIDE SEQUENCE [LARGE SCALE GENOMIC DNA]</scope>
    <source>
        <strain evidence="3 4">T37</strain>
    </source>
</reference>
<dbReference type="GO" id="GO:0005737">
    <property type="term" value="C:cytoplasm"/>
    <property type="evidence" value="ECO:0007669"/>
    <property type="project" value="TreeGrafter"/>
</dbReference>
<evidence type="ECO:0000313" key="3">
    <source>
        <dbReference type="EMBL" id="QQL44797.1"/>
    </source>
</evidence>
<dbReference type="PANTHER" id="PTHR13420:SF7">
    <property type="entry name" value="UPF0235 PROTEIN C15ORF40"/>
    <property type="match status" value="1"/>
</dbReference>
<dbReference type="HAMAP" id="MF_00634">
    <property type="entry name" value="UPF0235"/>
    <property type="match status" value="1"/>
</dbReference>
<proteinExistence type="inferred from homology"/>
<sequence>MQVAVRVVPNSRKSQIVGWEPAADDIRGHERMLRIRLNSPPVDGKANRELIRFLSHVWGVRTKDLRLVAGDKGRTKVVEINTDSELPADLVAA</sequence>
<evidence type="ECO:0000256" key="2">
    <source>
        <dbReference type="HAMAP-Rule" id="MF_00634"/>
    </source>
</evidence>
<dbReference type="AlphaFoldDB" id="A0A6B3L6J4"/>